<evidence type="ECO:0000313" key="5">
    <source>
        <dbReference type="Proteomes" id="UP000305848"/>
    </source>
</evidence>
<dbReference type="GO" id="GO:0000287">
    <property type="term" value="F:magnesium ion binding"/>
    <property type="evidence" value="ECO:0007669"/>
    <property type="project" value="InterPro"/>
</dbReference>
<protein>
    <submittedName>
        <fullName evidence="4">4'-phosphopantetheinyl transferase superfamily protein</fullName>
    </submittedName>
</protein>
<feature type="domain" description="4'-phosphopantetheinyl transferase" evidence="3">
    <location>
        <begin position="100"/>
        <end position="213"/>
    </location>
</feature>
<sequence>MPIFYQEDINPNTRLGIWKIEEDEHFFLQKVPFPAQVTHPNKRLQHLAGRYLLQYLFPLFPYNDILIADTRKPYLPQEQFHFSISHSGNYAAAIVSKHERVGIDIELYSPKTELIKNKFLTEGELHLVKANKVDVSKASTVINQLPPVNYQLSSQNQLFTLCWCCKEAVYKYWGAGGIDFKKHICIQHINTVKQQMDVLFTKEITQLIIHYSLFDELCLAWTVSS</sequence>
<name>A0A4U3L8V2_9BACT</name>
<keyword evidence="5" id="KW-1185">Reference proteome</keyword>
<dbReference type="GO" id="GO:0005829">
    <property type="term" value="C:cytosol"/>
    <property type="evidence" value="ECO:0007669"/>
    <property type="project" value="TreeGrafter"/>
</dbReference>
<gene>
    <name evidence="4" type="ORF">FC093_01840</name>
</gene>
<organism evidence="4 5">
    <name type="scientific">Ilyomonas limi</name>
    <dbReference type="NCBI Taxonomy" id="2575867"/>
    <lineage>
        <taxon>Bacteria</taxon>
        <taxon>Pseudomonadati</taxon>
        <taxon>Bacteroidota</taxon>
        <taxon>Chitinophagia</taxon>
        <taxon>Chitinophagales</taxon>
        <taxon>Chitinophagaceae</taxon>
        <taxon>Ilyomonas</taxon>
    </lineage>
</organism>
<dbReference type="Proteomes" id="UP000305848">
    <property type="component" value="Unassembled WGS sequence"/>
</dbReference>
<keyword evidence="2 4" id="KW-0808">Transferase</keyword>
<evidence type="ECO:0000256" key="1">
    <source>
        <dbReference type="ARBA" id="ARBA00010990"/>
    </source>
</evidence>
<proteinExistence type="inferred from homology"/>
<dbReference type="Gene3D" id="3.90.470.20">
    <property type="entry name" value="4'-phosphopantetheinyl transferase domain"/>
    <property type="match status" value="1"/>
</dbReference>
<comment type="caution">
    <text evidence="4">The sequence shown here is derived from an EMBL/GenBank/DDBJ whole genome shotgun (WGS) entry which is preliminary data.</text>
</comment>
<dbReference type="PANTHER" id="PTHR12215:SF10">
    <property type="entry name" value="L-AMINOADIPATE-SEMIALDEHYDE DEHYDROGENASE-PHOSPHOPANTETHEINYL TRANSFERASE"/>
    <property type="match status" value="1"/>
</dbReference>
<evidence type="ECO:0000256" key="2">
    <source>
        <dbReference type="ARBA" id="ARBA00022679"/>
    </source>
</evidence>
<dbReference type="RefSeq" id="WP_137260025.1">
    <property type="nucleotide sequence ID" value="NZ_SZQL01000001.1"/>
</dbReference>
<dbReference type="EMBL" id="SZQL01000001">
    <property type="protein sequence ID" value="TKK71785.1"/>
    <property type="molecule type" value="Genomic_DNA"/>
</dbReference>
<accession>A0A4U3L8V2</accession>
<dbReference type="PANTHER" id="PTHR12215">
    <property type="entry name" value="PHOSPHOPANTETHEINE TRANSFERASE"/>
    <property type="match status" value="1"/>
</dbReference>
<evidence type="ECO:0000259" key="3">
    <source>
        <dbReference type="Pfam" id="PF01648"/>
    </source>
</evidence>
<dbReference type="AlphaFoldDB" id="A0A4U3L8V2"/>
<dbReference type="InterPro" id="IPR037143">
    <property type="entry name" value="4-PPantetheinyl_Trfase_dom_sf"/>
</dbReference>
<comment type="similarity">
    <text evidence="1">Belongs to the P-Pant transferase superfamily. Gsp/Sfp/HetI/AcpT family.</text>
</comment>
<dbReference type="OrthoDB" id="1190494at2"/>
<dbReference type="SUPFAM" id="SSF56214">
    <property type="entry name" value="4'-phosphopantetheinyl transferase"/>
    <property type="match status" value="2"/>
</dbReference>
<dbReference type="Pfam" id="PF01648">
    <property type="entry name" value="ACPS"/>
    <property type="match status" value="1"/>
</dbReference>
<evidence type="ECO:0000313" key="4">
    <source>
        <dbReference type="EMBL" id="TKK71785.1"/>
    </source>
</evidence>
<reference evidence="4 5" key="1">
    <citation type="submission" date="2019-05" db="EMBL/GenBank/DDBJ databases">
        <title>Panacibacter sp. strain 17mud1-8 Genome sequencing and assembly.</title>
        <authorList>
            <person name="Chhetri G."/>
        </authorList>
    </citation>
    <scope>NUCLEOTIDE SEQUENCE [LARGE SCALE GENOMIC DNA]</scope>
    <source>
        <strain evidence="4 5">17mud1-8</strain>
    </source>
</reference>
<dbReference type="InterPro" id="IPR008278">
    <property type="entry name" value="4-PPantetheinyl_Trfase_dom"/>
</dbReference>
<dbReference type="InterPro" id="IPR050559">
    <property type="entry name" value="P-Pant_transferase_sf"/>
</dbReference>
<dbReference type="GO" id="GO:0008897">
    <property type="term" value="F:holo-[acyl-carrier-protein] synthase activity"/>
    <property type="evidence" value="ECO:0007669"/>
    <property type="project" value="InterPro"/>
</dbReference>
<dbReference type="GO" id="GO:0019878">
    <property type="term" value="P:lysine biosynthetic process via aminoadipic acid"/>
    <property type="evidence" value="ECO:0007669"/>
    <property type="project" value="TreeGrafter"/>
</dbReference>